<dbReference type="PANTHER" id="PTHR24373:SF387">
    <property type="entry name" value="LEUCINE-RICH REPEATS AND IMMUNOGLOBULIN-LIKE DOMAINS PROTEIN SMA-10"/>
    <property type="match status" value="1"/>
</dbReference>
<dbReference type="SMART" id="SM00369">
    <property type="entry name" value="LRR_TYP"/>
    <property type="match status" value="7"/>
</dbReference>
<dbReference type="Pfam" id="PF13855">
    <property type="entry name" value="LRR_8"/>
    <property type="match status" value="1"/>
</dbReference>
<dbReference type="InterPro" id="IPR032675">
    <property type="entry name" value="LRR_dom_sf"/>
</dbReference>
<evidence type="ECO:0000313" key="5">
    <source>
        <dbReference type="EMBL" id="CAH1118763.1"/>
    </source>
</evidence>
<organism evidence="5 6">
    <name type="scientific">Phaedon cochleariae</name>
    <name type="common">Mustard beetle</name>
    <dbReference type="NCBI Taxonomy" id="80249"/>
    <lineage>
        <taxon>Eukaryota</taxon>
        <taxon>Metazoa</taxon>
        <taxon>Ecdysozoa</taxon>
        <taxon>Arthropoda</taxon>
        <taxon>Hexapoda</taxon>
        <taxon>Insecta</taxon>
        <taxon>Pterygota</taxon>
        <taxon>Neoptera</taxon>
        <taxon>Endopterygota</taxon>
        <taxon>Coleoptera</taxon>
        <taxon>Polyphaga</taxon>
        <taxon>Cucujiformia</taxon>
        <taxon>Chrysomeloidea</taxon>
        <taxon>Chrysomelidae</taxon>
        <taxon>Chrysomelinae</taxon>
        <taxon>Chrysomelini</taxon>
        <taxon>Phaedon</taxon>
    </lineage>
</organism>
<evidence type="ECO:0000256" key="2">
    <source>
        <dbReference type="ARBA" id="ARBA00022729"/>
    </source>
</evidence>
<dbReference type="Gene3D" id="3.80.10.10">
    <property type="entry name" value="Ribonuclease Inhibitor"/>
    <property type="match status" value="3"/>
</dbReference>
<name>A0A9P0DEX5_PHACE</name>
<accession>A0A9P0DEX5</accession>
<dbReference type="InterPro" id="IPR050328">
    <property type="entry name" value="Dev_Immune_Receptor"/>
</dbReference>
<reference evidence="5" key="1">
    <citation type="submission" date="2022-01" db="EMBL/GenBank/DDBJ databases">
        <authorList>
            <person name="King R."/>
        </authorList>
    </citation>
    <scope>NUCLEOTIDE SEQUENCE</scope>
</reference>
<dbReference type="GO" id="GO:0005615">
    <property type="term" value="C:extracellular space"/>
    <property type="evidence" value="ECO:0007669"/>
    <property type="project" value="TreeGrafter"/>
</dbReference>
<dbReference type="SUPFAM" id="SSF52058">
    <property type="entry name" value="L domain-like"/>
    <property type="match status" value="1"/>
</dbReference>
<dbReference type="Proteomes" id="UP001153737">
    <property type="component" value="Chromosome 12"/>
</dbReference>
<feature type="signal peptide" evidence="4">
    <location>
        <begin position="1"/>
        <end position="16"/>
    </location>
</feature>
<evidence type="ECO:0000313" key="6">
    <source>
        <dbReference type="Proteomes" id="UP001153737"/>
    </source>
</evidence>
<evidence type="ECO:0000256" key="4">
    <source>
        <dbReference type="SAM" id="SignalP"/>
    </source>
</evidence>
<feature type="chain" id="PRO_5040389436" evidence="4">
    <location>
        <begin position="17"/>
        <end position="328"/>
    </location>
</feature>
<dbReference type="InterPro" id="IPR003591">
    <property type="entry name" value="Leu-rich_rpt_typical-subtyp"/>
</dbReference>
<proteinExistence type="predicted"/>
<gene>
    <name evidence="5" type="ORF">PHAECO_LOCUS2852</name>
</gene>
<dbReference type="PANTHER" id="PTHR24373">
    <property type="entry name" value="SLIT RELATED LEUCINE-RICH REPEAT NEURONAL PROTEIN"/>
    <property type="match status" value="1"/>
</dbReference>
<dbReference type="AlphaFoldDB" id="A0A9P0DEX5"/>
<keyword evidence="1" id="KW-0433">Leucine-rich repeat</keyword>
<sequence>MYKLAVFCLLIAKSLAQNCSLPNVSALVQRRIDSEGEIVSFDDKIQLAEDAFYLLVNQSLLPSLCQGSVKILDELSIIQIRNCSLMEIEPDAFDITPTLSLLKISYNPLAMLKKGIFRKVRSKEIDLSHNAITSIEEGTFSNSTWLEIVRLSYNAIKKLDPDWFLDTPNLYKLSVIYNELTVVPSAAFQNLAKNRSLKLRLSANMISRVEEDAFAGVGNIRNLWMNGNKLRTLPESLFQNRTIDLLEVNSNKLLCFPDSIYLSDLKRLEFFDNRHFSCECLQEVRNFVEERLVEVWYPAIICENATRGVNIVYNLNRTYEIPLLTPSN</sequence>
<keyword evidence="3" id="KW-0677">Repeat</keyword>
<keyword evidence="6" id="KW-1185">Reference proteome</keyword>
<evidence type="ECO:0000256" key="1">
    <source>
        <dbReference type="ARBA" id="ARBA00022614"/>
    </source>
</evidence>
<evidence type="ECO:0000256" key="3">
    <source>
        <dbReference type="ARBA" id="ARBA00022737"/>
    </source>
</evidence>
<dbReference type="OrthoDB" id="676979at2759"/>
<dbReference type="InterPro" id="IPR001611">
    <property type="entry name" value="Leu-rich_rpt"/>
</dbReference>
<keyword evidence="2 4" id="KW-0732">Signal</keyword>
<dbReference type="GO" id="GO:0031012">
    <property type="term" value="C:extracellular matrix"/>
    <property type="evidence" value="ECO:0007669"/>
    <property type="project" value="TreeGrafter"/>
</dbReference>
<protein>
    <submittedName>
        <fullName evidence="5">Uncharacterized protein</fullName>
    </submittedName>
</protein>
<reference evidence="5" key="2">
    <citation type="submission" date="2022-10" db="EMBL/GenBank/DDBJ databases">
        <authorList>
            <consortium name="ENA_rothamsted_submissions"/>
            <consortium name="culmorum"/>
            <person name="King R."/>
        </authorList>
    </citation>
    <scope>NUCLEOTIDE SEQUENCE</scope>
</reference>
<dbReference type="EMBL" id="OU896718">
    <property type="protein sequence ID" value="CAH1118763.1"/>
    <property type="molecule type" value="Genomic_DNA"/>
</dbReference>